<dbReference type="Gene3D" id="2.30.30.30">
    <property type="match status" value="1"/>
</dbReference>
<gene>
    <name evidence="6" type="ORF">BJ508DRAFT_412809</name>
</gene>
<dbReference type="EMBL" id="ML119659">
    <property type="protein sequence ID" value="RPA84438.1"/>
    <property type="molecule type" value="Genomic_DNA"/>
</dbReference>
<evidence type="ECO:0000256" key="1">
    <source>
        <dbReference type="ARBA" id="ARBA00010592"/>
    </source>
</evidence>
<dbReference type="InterPro" id="IPR049633">
    <property type="entry name" value="Ribosomal_eL6_CS"/>
</dbReference>
<evidence type="ECO:0000256" key="4">
    <source>
        <dbReference type="RuleBase" id="RU000662"/>
    </source>
</evidence>
<dbReference type="InterPro" id="IPR014722">
    <property type="entry name" value="Rib_uL2_dom2"/>
</dbReference>
<feature type="region of interest" description="Disordered" evidence="5">
    <location>
        <begin position="21"/>
        <end position="47"/>
    </location>
</feature>
<dbReference type="CDD" id="cd13156">
    <property type="entry name" value="KOW_RPL6"/>
    <property type="match status" value="1"/>
</dbReference>
<dbReference type="PANTHER" id="PTHR10715:SF0">
    <property type="entry name" value="LARGE RIBOSOMAL SUBUNIT PROTEIN EL6"/>
    <property type="match status" value="1"/>
</dbReference>
<keyword evidence="7" id="KW-1185">Reference proteome</keyword>
<keyword evidence="2 4" id="KW-0689">Ribosomal protein</keyword>
<dbReference type="GO" id="GO:0003735">
    <property type="term" value="F:structural constituent of ribosome"/>
    <property type="evidence" value="ECO:0007669"/>
    <property type="project" value="InterPro"/>
</dbReference>
<dbReference type="OrthoDB" id="2436667at2759"/>
<evidence type="ECO:0000256" key="2">
    <source>
        <dbReference type="ARBA" id="ARBA00022980"/>
    </source>
</evidence>
<dbReference type="STRING" id="1160509.A0A3N4IIA5"/>
<dbReference type="InterPro" id="IPR000915">
    <property type="entry name" value="60S_ribosomal_eL6"/>
</dbReference>
<dbReference type="GO" id="GO:0002181">
    <property type="term" value="P:cytoplasmic translation"/>
    <property type="evidence" value="ECO:0007669"/>
    <property type="project" value="TreeGrafter"/>
</dbReference>
<dbReference type="AlphaFoldDB" id="A0A3N4IIA5"/>
<evidence type="ECO:0000256" key="3">
    <source>
        <dbReference type="ARBA" id="ARBA00023274"/>
    </source>
</evidence>
<dbReference type="SUPFAM" id="SSF50104">
    <property type="entry name" value="Translation proteins SH3-like domain"/>
    <property type="match status" value="1"/>
</dbReference>
<dbReference type="GO" id="GO:0022625">
    <property type="term" value="C:cytosolic large ribosomal subunit"/>
    <property type="evidence" value="ECO:0007669"/>
    <property type="project" value="TreeGrafter"/>
</dbReference>
<organism evidence="6 7">
    <name type="scientific">Ascobolus immersus RN42</name>
    <dbReference type="NCBI Taxonomy" id="1160509"/>
    <lineage>
        <taxon>Eukaryota</taxon>
        <taxon>Fungi</taxon>
        <taxon>Dikarya</taxon>
        <taxon>Ascomycota</taxon>
        <taxon>Pezizomycotina</taxon>
        <taxon>Pezizomycetes</taxon>
        <taxon>Pezizales</taxon>
        <taxon>Ascobolaceae</taxon>
        <taxon>Ascobolus</taxon>
    </lineage>
</organism>
<dbReference type="Pfam" id="PF01159">
    <property type="entry name" value="Ribosomal_L6e"/>
    <property type="match status" value="1"/>
</dbReference>
<dbReference type="InterPro" id="IPR041997">
    <property type="entry name" value="Ribosomal_eL6_KOW"/>
</dbReference>
<dbReference type="GO" id="GO:0000027">
    <property type="term" value="P:ribosomal large subunit assembly"/>
    <property type="evidence" value="ECO:0007669"/>
    <property type="project" value="TreeGrafter"/>
</dbReference>
<evidence type="ECO:0000313" key="6">
    <source>
        <dbReference type="EMBL" id="RPA84438.1"/>
    </source>
</evidence>
<protein>
    <recommendedName>
        <fullName evidence="4">60S ribosomal protein L6</fullName>
    </recommendedName>
</protein>
<dbReference type="Proteomes" id="UP000275078">
    <property type="component" value="Unassembled WGS sequence"/>
</dbReference>
<dbReference type="GO" id="GO:0003723">
    <property type="term" value="F:RNA binding"/>
    <property type="evidence" value="ECO:0007669"/>
    <property type="project" value="TreeGrafter"/>
</dbReference>
<proteinExistence type="inferred from homology"/>
<keyword evidence="3 4" id="KW-0687">Ribonucleoprotein</keyword>
<accession>A0A3N4IIA5</accession>
<reference evidence="6 7" key="1">
    <citation type="journal article" date="2018" name="Nat. Ecol. Evol.">
        <title>Pezizomycetes genomes reveal the molecular basis of ectomycorrhizal truffle lifestyle.</title>
        <authorList>
            <person name="Murat C."/>
            <person name="Payen T."/>
            <person name="Noel B."/>
            <person name="Kuo A."/>
            <person name="Morin E."/>
            <person name="Chen J."/>
            <person name="Kohler A."/>
            <person name="Krizsan K."/>
            <person name="Balestrini R."/>
            <person name="Da Silva C."/>
            <person name="Montanini B."/>
            <person name="Hainaut M."/>
            <person name="Levati E."/>
            <person name="Barry K.W."/>
            <person name="Belfiori B."/>
            <person name="Cichocki N."/>
            <person name="Clum A."/>
            <person name="Dockter R.B."/>
            <person name="Fauchery L."/>
            <person name="Guy J."/>
            <person name="Iotti M."/>
            <person name="Le Tacon F."/>
            <person name="Lindquist E.A."/>
            <person name="Lipzen A."/>
            <person name="Malagnac F."/>
            <person name="Mello A."/>
            <person name="Molinier V."/>
            <person name="Miyauchi S."/>
            <person name="Poulain J."/>
            <person name="Riccioni C."/>
            <person name="Rubini A."/>
            <person name="Sitrit Y."/>
            <person name="Splivallo R."/>
            <person name="Traeger S."/>
            <person name="Wang M."/>
            <person name="Zifcakova L."/>
            <person name="Wipf D."/>
            <person name="Zambonelli A."/>
            <person name="Paolocci F."/>
            <person name="Nowrousian M."/>
            <person name="Ottonello S."/>
            <person name="Baldrian P."/>
            <person name="Spatafora J.W."/>
            <person name="Henrissat B."/>
            <person name="Nagy L.G."/>
            <person name="Aury J.M."/>
            <person name="Wincker P."/>
            <person name="Grigoriev I.V."/>
            <person name="Bonfante P."/>
            <person name="Martin F.M."/>
        </authorList>
    </citation>
    <scope>NUCLEOTIDE SEQUENCE [LARGE SCALE GENOMIC DNA]</scope>
    <source>
        <strain evidence="6 7">RN42</strain>
    </source>
</reference>
<feature type="region of interest" description="Disordered" evidence="5">
    <location>
        <begin position="134"/>
        <end position="154"/>
    </location>
</feature>
<dbReference type="InterPro" id="IPR008991">
    <property type="entry name" value="Translation_prot_SH3-like_sf"/>
</dbReference>
<evidence type="ECO:0000313" key="7">
    <source>
        <dbReference type="Proteomes" id="UP000275078"/>
    </source>
</evidence>
<sequence length="195" mass="21724">MSAETKTVTFGSGSREIPLKKADKWYPAEDTPQLKKTRKTQRPTTLRPSLQPGAVLIILAGRFRGKRVVYLKPLSNGLLLVSGPFKVNGVPLRRINARYVIATSTKVDLTGVEGLEKFDSKYFAKEKDSKKTKEQELFDAEGKPVKKELSDERKADQKAVDAALLKNIKAVPNLSSYLSSTFSLSKGDRPHLMKF</sequence>
<dbReference type="PROSITE" id="PS01170">
    <property type="entry name" value="RIBOSOMAL_L6E"/>
    <property type="match status" value="1"/>
</dbReference>
<name>A0A3N4IIA5_ASCIM</name>
<dbReference type="FunFam" id="2.30.30.30:FF:000014">
    <property type="entry name" value="60S ribosomal protein L6"/>
    <property type="match status" value="1"/>
</dbReference>
<evidence type="ECO:0000256" key="5">
    <source>
        <dbReference type="SAM" id="MobiDB-lite"/>
    </source>
</evidence>
<comment type="similarity">
    <text evidence="1 4">Belongs to the eukaryotic ribosomal protein eL6 family.</text>
</comment>
<dbReference type="PANTHER" id="PTHR10715">
    <property type="entry name" value="60S RIBOSOMAL PROTEIN L6"/>
    <property type="match status" value="1"/>
</dbReference>